<dbReference type="Gene3D" id="3.60.21.10">
    <property type="match status" value="1"/>
</dbReference>
<comment type="similarity">
    <text evidence="3">Belongs to the metallophosphoesterase superfamily. Purple acid phosphatase family.</text>
</comment>
<dbReference type="InterPro" id="IPR025733">
    <property type="entry name" value="PAPs_C"/>
</dbReference>
<evidence type="ECO:0000259" key="5">
    <source>
        <dbReference type="Pfam" id="PF14008"/>
    </source>
</evidence>
<proteinExistence type="inferred from homology"/>
<evidence type="ECO:0000256" key="1">
    <source>
        <dbReference type="ARBA" id="ARBA00022729"/>
    </source>
</evidence>
<dbReference type="Pfam" id="PF00149">
    <property type="entry name" value="Metallophos"/>
    <property type="match status" value="1"/>
</dbReference>
<feature type="domain" description="Purple acid phosphatase N-terminal" evidence="6">
    <location>
        <begin position="32"/>
        <end position="129"/>
    </location>
</feature>
<dbReference type="GeneID" id="31359336"/>
<evidence type="ECO:0000256" key="2">
    <source>
        <dbReference type="ARBA" id="ARBA00023180"/>
    </source>
</evidence>
<dbReference type="CDD" id="cd00839">
    <property type="entry name" value="MPP_PAPs"/>
    <property type="match status" value="1"/>
</dbReference>
<protein>
    <recommendedName>
        <fullName evidence="3">Purple acid phosphatase</fullName>
        <ecNumber evidence="3">3.1.3.2</ecNumber>
    </recommendedName>
</protein>
<feature type="domain" description="Calcineurin-like phosphoesterase" evidence="4">
    <location>
        <begin position="142"/>
        <end position="339"/>
    </location>
</feature>
<feature type="chain" id="PRO_5005126270" description="Purple acid phosphatase" evidence="3">
    <location>
        <begin position="27"/>
        <end position="432"/>
    </location>
</feature>
<dbReference type="Proteomes" id="UP000001396">
    <property type="component" value="Unassembled WGS sequence"/>
</dbReference>
<gene>
    <name evidence="7" type="ORF">PPL_03849</name>
</gene>
<keyword evidence="3" id="KW-0378">Hydrolase</keyword>
<comment type="caution">
    <text evidence="7">The sequence shown here is derived from an EMBL/GenBank/DDBJ whole genome shotgun (WGS) entry which is preliminary data.</text>
</comment>
<reference evidence="7 8" key="1">
    <citation type="journal article" date="2011" name="Genome Res.">
        <title>Phylogeny-wide analysis of social amoeba genomes highlights ancient origins for complex intercellular communication.</title>
        <authorList>
            <person name="Heidel A.J."/>
            <person name="Lawal H.M."/>
            <person name="Felder M."/>
            <person name="Schilde C."/>
            <person name="Helps N.R."/>
            <person name="Tunggal B."/>
            <person name="Rivero F."/>
            <person name="John U."/>
            <person name="Schleicher M."/>
            <person name="Eichinger L."/>
            <person name="Platzer M."/>
            <person name="Noegel A.A."/>
            <person name="Schaap P."/>
            <person name="Gloeckner G."/>
        </authorList>
    </citation>
    <scope>NUCLEOTIDE SEQUENCE [LARGE SCALE GENOMIC DNA]</scope>
    <source>
        <strain evidence="8">ATCC 26659 / Pp 5 / PN500</strain>
    </source>
</reference>
<dbReference type="RefSeq" id="XP_020435178.1">
    <property type="nucleotide sequence ID" value="XM_020574764.1"/>
</dbReference>
<dbReference type="InterPro" id="IPR015914">
    <property type="entry name" value="PAPs_N"/>
</dbReference>
<name>D3B6U1_HETP5</name>
<evidence type="ECO:0000313" key="8">
    <source>
        <dbReference type="Proteomes" id="UP000001396"/>
    </source>
</evidence>
<dbReference type="InterPro" id="IPR029052">
    <property type="entry name" value="Metallo-depent_PP-like"/>
</dbReference>
<dbReference type="InParanoid" id="D3B6U1"/>
<evidence type="ECO:0000256" key="3">
    <source>
        <dbReference type="RuleBase" id="RU361203"/>
    </source>
</evidence>
<dbReference type="OMA" id="DCTHHET"/>
<keyword evidence="2" id="KW-0325">Glycoprotein</keyword>
<dbReference type="PANTHER" id="PTHR45867">
    <property type="entry name" value="PURPLE ACID PHOSPHATASE"/>
    <property type="match status" value="1"/>
</dbReference>
<dbReference type="Pfam" id="PF14008">
    <property type="entry name" value="Metallophos_C"/>
    <property type="match status" value="1"/>
</dbReference>
<dbReference type="InterPro" id="IPR004843">
    <property type="entry name" value="Calcineurin-like_PHP"/>
</dbReference>
<dbReference type="GO" id="GO:0003993">
    <property type="term" value="F:acid phosphatase activity"/>
    <property type="evidence" value="ECO:0007669"/>
    <property type="project" value="UniProtKB-EC"/>
</dbReference>
<dbReference type="AlphaFoldDB" id="D3B6U1"/>
<dbReference type="GO" id="GO:0046872">
    <property type="term" value="F:metal ion binding"/>
    <property type="evidence" value="ECO:0007669"/>
    <property type="project" value="InterPro"/>
</dbReference>
<dbReference type="Pfam" id="PF16656">
    <property type="entry name" value="Pur_ac_phosph_N"/>
    <property type="match status" value="1"/>
</dbReference>
<feature type="signal peptide" evidence="3">
    <location>
        <begin position="1"/>
        <end position="26"/>
    </location>
</feature>
<organism evidence="7 8">
    <name type="scientific">Heterostelium pallidum (strain ATCC 26659 / Pp 5 / PN500)</name>
    <name type="common">Cellular slime mold</name>
    <name type="synonym">Polysphondylium pallidum</name>
    <dbReference type="NCBI Taxonomy" id="670386"/>
    <lineage>
        <taxon>Eukaryota</taxon>
        <taxon>Amoebozoa</taxon>
        <taxon>Evosea</taxon>
        <taxon>Eumycetozoa</taxon>
        <taxon>Dictyostelia</taxon>
        <taxon>Acytosteliales</taxon>
        <taxon>Acytosteliaceae</taxon>
        <taxon>Heterostelium</taxon>
    </lineage>
</organism>
<evidence type="ECO:0000259" key="6">
    <source>
        <dbReference type="Pfam" id="PF16656"/>
    </source>
</evidence>
<dbReference type="Gene3D" id="2.60.40.380">
    <property type="entry name" value="Purple acid phosphatase-like, N-terminal"/>
    <property type="match status" value="1"/>
</dbReference>
<feature type="domain" description="Purple acid phosphatase C-terminal" evidence="5">
    <location>
        <begin position="361"/>
        <end position="424"/>
    </location>
</feature>
<dbReference type="PANTHER" id="PTHR45867:SF10">
    <property type="entry name" value="PURPLE ACID PHOSPHATASE"/>
    <property type="match status" value="1"/>
</dbReference>
<evidence type="ECO:0000259" key="4">
    <source>
        <dbReference type="Pfam" id="PF00149"/>
    </source>
</evidence>
<dbReference type="EC" id="3.1.3.2" evidence="3"/>
<evidence type="ECO:0000313" key="7">
    <source>
        <dbReference type="EMBL" id="EFA83061.1"/>
    </source>
</evidence>
<dbReference type="EMBL" id="ADBJ01000017">
    <property type="protein sequence ID" value="EFA83061.1"/>
    <property type="molecule type" value="Genomic_DNA"/>
</dbReference>
<keyword evidence="1 3" id="KW-0732">Signal</keyword>
<keyword evidence="8" id="KW-1185">Reference proteome</keyword>
<dbReference type="FunCoup" id="D3B6U1">
    <property type="interactions" value="3"/>
</dbReference>
<dbReference type="SUPFAM" id="SSF56300">
    <property type="entry name" value="Metallo-dependent phosphatases"/>
    <property type="match status" value="1"/>
</dbReference>
<dbReference type="SUPFAM" id="SSF49363">
    <property type="entry name" value="Purple acid phosphatase, N-terminal domain"/>
    <property type="match status" value="1"/>
</dbReference>
<dbReference type="InterPro" id="IPR041792">
    <property type="entry name" value="MPP_PAP"/>
</dbReference>
<accession>D3B6U1</accession>
<sequence>MFSMKYISLTICLLLIINGCCLVATAANNLTPSSIKLSLTQKVSEMRVTWYTPSKGSSPIVLFGTSPFVANNSIYEQSVVATIEDLISVDWSGYTNTALLSGLLPLTTYFYAVGEKNEQLFSDVYNFTTAAADYSENVDPFSIVVYGDMGIYGGSHRTLARIVDRLDDFKFAIHVGDIAYADVTKASKDVGNETVWNEFLDMINPVSSHIPYMVCPGNHDIFFINFGIYRRTFNMPAPSLEDSWYSFDYNGVHFVSYSTEHLILPLSPQHDWLENDLKTYRMKNPGGWIVLYAHRPFYCSTSWSYCVKDDYKVMLQDSLEYLLFEYNVDLFIGGHAHSYERTLPVYAGNVANYGTYDAPKATVHLVVGTGGCQEGPDPGWQQPAPIWSTGERLLDVGYGVVSFANNTHLQYQFINTTSNTVRDEFWLTKGFW</sequence>
<comment type="catalytic activity">
    <reaction evidence="3">
        <text>a phosphate monoester + H2O = an alcohol + phosphate</text>
        <dbReference type="Rhea" id="RHEA:15017"/>
        <dbReference type="ChEBI" id="CHEBI:15377"/>
        <dbReference type="ChEBI" id="CHEBI:30879"/>
        <dbReference type="ChEBI" id="CHEBI:43474"/>
        <dbReference type="ChEBI" id="CHEBI:67140"/>
        <dbReference type="EC" id="3.1.3.2"/>
    </reaction>
</comment>
<dbReference type="InterPro" id="IPR008963">
    <property type="entry name" value="Purple_acid_Pase-like_N"/>
</dbReference>
<dbReference type="STRING" id="670386.D3B6U1"/>